<dbReference type="Pfam" id="PF00800">
    <property type="entry name" value="PDT"/>
    <property type="match status" value="1"/>
</dbReference>
<dbReference type="InterPro" id="IPR045865">
    <property type="entry name" value="ACT-like_dom_sf"/>
</dbReference>
<comment type="caution">
    <text evidence="10">The sequence shown here is derived from an EMBL/GenBank/DDBJ whole genome shotgun (WGS) entry which is preliminary data.</text>
</comment>
<evidence type="ECO:0000256" key="8">
    <source>
        <dbReference type="PIRSR" id="PIRSR001500-2"/>
    </source>
</evidence>
<proteinExistence type="predicted"/>
<dbReference type="RefSeq" id="WP_116392159.1">
    <property type="nucleotide sequence ID" value="NZ_CAXQPM010000011.1"/>
</dbReference>
<feature type="site" description="Essential for prephenate dehydratase activity" evidence="8">
    <location>
        <position position="172"/>
    </location>
</feature>
<feature type="domain" description="Prephenate dehydratase" evidence="9">
    <location>
        <begin position="4"/>
        <end position="179"/>
    </location>
</feature>
<evidence type="ECO:0000256" key="6">
    <source>
        <dbReference type="ARBA" id="ARBA00023239"/>
    </source>
</evidence>
<sequence length="285" mass="31473">MVIRIAYQGEPGAFSHEACANFASDREPLDCPTFAHVFRAVAENRAEEAMVPVENAIAGRVDDVYRLLPDMKLAVCAEHFLPVKMQLMVAPGTDPSGLKTVRSHAMALGQCSQVIARRELMPEVARDTAGAARVLSEEPDASVCVIAPAGAAERYGLEIIEHNVQDEDKNVTRFLRLAPEESAIWPDLLSGPILTSLVFRVRNIPAALYKAMGGFATNNVNMIKLESYQEDASFTATRFQAEIEGHPDDPPVRRALEELGYFCEDMRLLGVFPADPYRQTHLFRS</sequence>
<accession>A0A371RJC0</accession>
<keyword evidence="5" id="KW-0584">Phenylalanine biosynthesis</keyword>
<dbReference type="PROSITE" id="PS00857">
    <property type="entry name" value="PREPHENATE_DEHYDR_1"/>
    <property type="match status" value="1"/>
</dbReference>
<dbReference type="Gene3D" id="3.30.70.260">
    <property type="match status" value="1"/>
</dbReference>
<comment type="catalytic activity">
    <reaction evidence="7">
        <text>prephenate + H(+) = 3-phenylpyruvate + CO2 + H2O</text>
        <dbReference type="Rhea" id="RHEA:21648"/>
        <dbReference type="ChEBI" id="CHEBI:15377"/>
        <dbReference type="ChEBI" id="CHEBI:15378"/>
        <dbReference type="ChEBI" id="CHEBI:16526"/>
        <dbReference type="ChEBI" id="CHEBI:18005"/>
        <dbReference type="ChEBI" id="CHEBI:29934"/>
        <dbReference type="EC" id="4.2.1.51"/>
    </reaction>
</comment>
<protein>
    <recommendedName>
        <fullName evidence="2">prephenate dehydratase</fullName>
        <ecNumber evidence="2">4.2.1.51</ecNumber>
    </recommendedName>
</protein>
<keyword evidence="4" id="KW-0057">Aromatic amino acid biosynthesis</keyword>
<dbReference type="AlphaFoldDB" id="A0A371RJC0"/>
<organism evidence="10 11">
    <name type="scientific">Parvularcula marina</name>
    <dbReference type="NCBI Taxonomy" id="2292771"/>
    <lineage>
        <taxon>Bacteria</taxon>
        <taxon>Pseudomonadati</taxon>
        <taxon>Pseudomonadota</taxon>
        <taxon>Alphaproteobacteria</taxon>
        <taxon>Parvularculales</taxon>
        <taxon>Parvularculaceae</taxon>
        <taxon>Parvularcula</taxon>
    </lineage>
</organism>
<evidence type="ECO:0000259" key="9">
    <source>
        <dbReference type="PROSITE" id="PS51171"/>
    </source>
</evidence>
<evidence type="ECO:0000256" key="5">
    <source>
        <dbReference type="ARBA" id="ARBA00023222"/>
    </source>
</evidence>
<dbReference type="NCBIfam" id="NF008866">
    <property type="entry name" value="PRK11899.1"/>
    <property type="match status" value="1"/>
</dbReference>
<keyword evidence="11" id="KW-1185">Reference proteome</keyword>
<dbReference type="SUPFAM" id="SSF53850">
    <property type="entry name" value="Periplasmic binding protein-like II"/>
    <property type="match status" value="1"/>
</dbReference>
<dbReference type="SUPFAM" id="SSF55021">
    <property type="entry name" value="ACT-like"/>
    <property type="match status" value="1"/>
</dbReference>
<comment type="pathway">
    <text evidence="1">Amino-acid biosynthesis; L-phenylalanine biosynthesis; phenylpyruvate from prephenate: step 1/1.</text>
</comment>
<evidence type="ECO:0000256" key="1">
    <source>
        <dbReference type="ARBA" id="ARBA00004741"/>
    </source>
</evidence>
<dbReference type="Gene3D" id="3.40.190.10">
    <property type="entry name" value="Periplasmic binding protein-like II"/>
    <property type="match status" value="2"/>
</dbReference>
<dbReference type="PANTHER" id="PTHR21022">
    <property type="entry name" value="PREPHENATE DEHYDRATASE P PROTEIN"/>
    <property type="match status" value="1"/>
</dbReference>
<dbReference type="GO" id="GO:0005737">
    <property type="term" value="C:cytoplasm"/>
    <property type="evidence" value="ECO:0007669"/>
    <property type="project" value="TreeGrafter"/>
</dbReference>
<dbReference type="OrthoDB" id="9802281at2"/>
<gene>
    <name evidence="10" type="ORF">DX908_09780</name>
</gene>
<evidence type="ECO:0000313" key="10">
    <source>
        <dbReference type="EMBL" id="RFB05526.1"/>
    </source>
</evidence>
<keyword evidence="6 10" id="KW-0456">Lyase</keyword>
<reference evidence="10 11" key="1">
    <citation type="submission" date="2018-08" db="EMBL/GenBank/DDBJ databases">
        <title>Parvularcula sp. SM1705, isolated from surface water of the South Sea China.</title>
        <authorList>
            <person name="Sun L."/>
        </authorList>
    </citation>
    <scope>NUCLEOTIDE SEQUENCE [LARGE SCALE GENOMIC DNA]</scope>
    <source>
        <strain evidence="10 11">SM1705</strain>
    </source>
</reference>
<dbReference type="InterPro" id="IPR008242">
    <property type="entry name" value="Chor_mutase/pphenate_deHydtase"/>
</dbReference>
<dbReference type="PROSITE" id="PS51171">
    <property type="entry name" value="PREPHENATE_DEHYDR_3"/>
    <property type="match status" value="1"/>
</dbReference>
<dbReference type="EC" id="4.2.1.51" evidence="2"/>
<dbReference type="CDD" id="cd04905">
    <property type="entry name" value="ACT_CM-PDT"/>
    <property type="match status" value="1"/>
</dbReference>
<evidence type="ECO:0000256" key="4">
    <source>
        <dbReference type="ARBA" id="ARBA00023141"/>
    </source>
</evidence>
<dbReference type="CDD" id="cd13631">
    <property type="entry name" value="PBP2_Ct-PDT_like"/>
    <property type="match status" value="1"/>
</dbReference>
<dbReference type="GO" id="GO:0009094">
    <property type="term" value="P:L-phenylalanine biosynthetic process"/>
    <property type="evidence" value="ECO:0007669"/>
    <property type="project" value="UniProtKB-UniPathway"/>
</dbReference>
<dbReference type="PANTHER" id="PTHR21022:SF19">
    <property type="entry name" value="PREPHENATE DEHYDRATASE-RELATED"/>
    <property type="match status" value="1"/>
</dbReference>
<keyword evidence="3" id="KW-0028">Amino-acid biosynthesis</keyword>
<dbReference type="PIRSF" id="PIRSF001500">
    <property type="entry name" value="Chor_mut_pdt_Ppr"/>
    <property type="match status" value="1"/>
</dbReference>
<evidence type="ECO:0000256" key="2">
    <source>
        <dbReference type="ARBA" id="ARBA00013147"/>
    </source>
</evidence>
<name>A0A371RJC0_9PROT</name>
<dbReference type="GO" id="GO:0004664">
    <property type="term" value="F:prephenate dehydratase activity"/>
    <property type="evidence" value="ECO:0007669"/>
    <property type="project" value="UniProtKB-EC"/>
</dbReference>
<evidence type="ECO:0000256" key="7">
    <source>
        <dbReference type="ARBA" id="ARBA00047848"/>
    </source>
</evidence>
<dbReference type="FunCoup" id="A0A371RJC0">
    <property type="interactions" value="447"/>
</dbReference>
<dbReference type="EMBL" id="QUQO01000001">
    <property type="protein sequence ID" value="RFB05526.1"/>
    <property type="molecule type" value="Genomic_DNA"/>
</dbReference>
<dbReference type="UniPathway" id="UPA00121">
    <property type="reaction ID" value="UER00345"/>
</dbReference>
<evidence type="ECO:0000313" key="11">
    <source>
        <dbReference type="Proteomes" id="UP000264589"/>
    </source>
</evidence>
<dbReference type="InterPro" id="IPR001086">
    <property type="entry name" value="Preph_deHydtase"/>
</dbReference>
<evidence type="ECO:0000256" key="3">
    <source>
        <dbReference type="ARBA" id="ARBA00022605"/>
    </source>
</evidence>
<dbReference type="Proteomes" id="UP000264589">
    <property type="component" value="Unassembled WGS sequence"/>
</dbReference>
<dbReference type="InterPro" id="IPR018528">
    <property type="entry name" value="Preph_deHydtase_CS"/>
</dbReference>
<dbReference type="InParanoid" id="A0A371RJC0"/>